<gene>
    <name evidence="1" type="ORF">FM125_06400</name>
</gene>
<accession>A0A1R4J4Y6</accession>
<name>A0A1R4J4Y6_9MICC</name>
<organism evidence="1 2">
    <name type="scientific">Micrococcus lylae</name>
    <dbReference type="NCBI Taxonomy" id="1273"/>
    <lineage>
        <taxon>Bacteria</taxon>
        <taxon>Bacillati</taxon>
        <taxon>Actinomycetota</taxon>
        <taxon>Actinomycetes</taxon>
        <taxon>Micrococcales</taxon>
        <taxon>Micrococcaceae</taxon>
        <taxon>Micrococcus</taxon>
    </lineage>
</organism>
<dbReference type="Proteomes" id="UP000196230">
    <property type="component" value="Unassembled WGS sequence"/>
</dbReference>
<dbReference type="EMBL" id="FUKP01000041">
    <property type="protein sequence ID" value="SJN26835.1"/>
    <property type="molecule type" value="Genomic_DNA"/>
</dbReference>
<sequence length="67" mass="7609">MTEEKDYDAILRRMQGCVEHAEKSASEFRDARNEVIREAVESGMSMYRIAKITGLSQQMVARIRGAS</sequence>
<dbReference type="AlphaFoldDB" id="A0A1R4J4Y6"/>
<reference evidence="1 2" key="1">
    <citation type="submission" date="2017-02" db="EMBL/GenBank/DDBJ databases">
        <authorList>
            <person name="Peterson S.W."/>
        </authorList>
    </citation>
    <scope>NUCLEOTIDE SEQUENCE [LARGE SCALE GENOMIC DNA]</scope>
    <source>
        <strain evidence="1 2">2B3F</strain>
    </source>
</reference>
<evidence type="ECO:0008006" key="3">
    <source>
        <dbReference type="Google" id="ProtNLM"/>
    </source>
</evidence>
<proteinExistence type="predicted"/>
<evidence type="ECO:0000313" key="1">
    <source>
        <dbReference type="EMBL" id="SJN26835.1"/>
    </source>
</evidence>
<dbReference type="RefSeq" id="WP_087134005.1">
    <property type="nucleotide sequence ID" value="NZ_FUKP01000041.1"/>
</dbReference>
<protein>
    <recommendedName>
        <fullName evidence="3">Helix-turn-helix domain-containing protein</fullName>
    </recommendedName>
</protein>
<evidence type="ECO:0000313" key="2">
    <source>
        <dbReference type="Proteomes" id="UP000196230"/>
    </source>
</evidence>